<evidence type="ECO:0008006" key="3">
    <source>
        <dbReference type="Google" id="ProtNLM"/>
    </source>
</evidence>
<accession>A0A523BH47</accession>
<gene>
    <name evidence="1" type="ORF">DSO08_00180</name>
</gene>
<dbReference type="AlphaFoldDB" id="A0A523BH47"/>
<dbReference type="InterPro" id="IPR002746">
    <property type="entry name" value="UPF0216"/>
</dbReference>
<sequence>MMEDEDRLTKILWEVELKRLNESLPRVRKPLPLLLEEIEPSYTTVIGERVAFNRAELEDIASLVPKDKQPSISLPILIVKEWGTKKGVYTIQGNESERALINAILKKPIDNRYVYLPDILELSKRIPSLIVFGYQFSSDELIP</sequence>
<organism evidence="1 2">
    <name type="scientific">Thermoproteota archaeon</name>
    <dbReference type="NCBI Taxonomy" id="2056631"/>
    <lineage>
        <taxon>Archaea</taxon>
        <taxon>Thermoproteota</taxon>
    </lineage>
</organism>
<dbReference type="EMBL" id="QNVH01000001">
    <property type="protein sequence ID" value="TDA40257.1"/>
    <property type="molecule type" value="Genomic_DNA"/>
</dbReference>
<evidence type="ECO:0000313" key="2">
    <source>
        <dbReference type="Proteomes" id="UP000315399"/>
    </source>
</evidence>
<dbReference type="Proteomes" id="UP000315399">
    <property type="component" value="Unassembled WGS sequence"/>
</dbReference>
<protein>
    <recommendedName>
        <fullName evidence="3">DUF61 family protein</fullName>
    </recommendedName>
</protein>
<dbReference type="Pfam" id="PF01886">
    <property type="entry name" value="DUF61"/>
    <property type="match status" value="1"/>
</dbReference>
<name>A0A523BH47_9CREN</name>
<comment type="caution">
    <text evidence="1">The sequence shown here is derived from an EMBL/GenBank/DDBJ whole genome shotgun (WGS) entry which is preliminary data.</text>
</comment>
<proteinExistence type="predicted"/>
<evidence type="ECO:0000313" key="1">
    <source>
        <dbReference type="EMBL" id="TDA40257.1"/>
    </source>
</evidence>
<reference evidence="1 2" key="1">
    <citation type="journal article" date="2019" name="Nat. Microbiol.">
        <title>Expanding anaerobic alkane metabolism in the domain of Archaea.</title>
        <authorList>
            <person name="Wang Y."/>
            <person name="Wegener G."/>
            <person name="Hou J."/>
            <person name="Wang F."/>
            <person name="Xiao X."/>
        </authorList>
    </citation>
    <scope>NUCLEOTIDE SEQUENCE [LARGE SCALE GENOMIC DNA]</scope>
    <source>
        <strain evidence="1">WYZ-LMO10</strain>
    </source>
</reference>